<dbReference type="Proteomes" id="UP000092876">
    <property type="component" value="Unassembled WGS sequence"/>
</dbReference>
<gene>
    <name evidence="1" type="ORF">VAT7223_01820</name>
</gene>
<evidence type="ECO:0000313" key="1">
    <source>
        <dbReference type="EMBL" id="SBS63759.1"/>
    </source>
</evidence>
<dbReference type="AlphaFoldDB" id="A0A1C3IQQ9"/>
<protein>
    <recommendedName>
        <fullName evidence="3">Transcription initiation factor TFIIIB</fullName>
    </recommendedName>
</protein>
<name>A0A1C3IQQ9_9VIBR</name>
<evidence type="ECO:0000313" key="2">
    <source>
        <dbReference type="Proteomes" id="UP000092876"/>
    </source>
</evidence>
<accession>A0A1C3IQQ9</accession>
<proteinExistence type="predicted"/>
<sequence>MNKTDAPYTDDITCPLCQHDEYLLSESGEKFTCAACGFHTTQLSKVVSLQLGFTPPKLQSAVYHHLSSACH</sequence>
<dbReference type="EMBL" id="FLQP01000023">
    <property type="protein sequence ID" value="SBS63759.1"/>
    <property type="molecule type" value="Genomic_DNA"/>
</dbReference>
<organism evidence="1 2">
    <name type="scientific">Vibrio atlanticus</name>
    <dbReference type="NCBI Taxonomy" id="693153"/>
    <lineage>
        <taxon>Bacteria</taxon>
        <taxon>Pseudomonadati</taxon>
        <taxon>Pseudomonadota</taxon>
        <taxon>Gammaproteobacteria</taxon>
        <taxon>Vibrionales</taxon>
        <taxon>Vibrionaceae</taxon>
        <taxon>Vibrio</taxon>
    </lineage>
</organism>
<reference evidence="2" key="1">
    <citation type="submission" date="2016-06" db="EMBL/GenBank/DDBJ databases">
        <authorList>
            <person name="Rodrigo-Torres Lidia"/>
            <person name="Arahal R.David."/>
        </authorList>
    </citation>
    <scope>NUCLEOTIDE SEQUENCE [LARGE SCALE GENOMIC DNA]</scope>
    <source>
        <strain evidence="2">CECT 7223</strain>
    </source>
</reference>
<evidence type="ECO:0008006" key="3">
    <source>
        <dbReference type="Google" id="ProtNLM"/>
    </source>
</evidence>